<feature type="region of interest" description="Disordered" evidence="1">
    <location>
        <begin position="288"/>
        <end position="307"/>
    </location>
</feature>
<evidence type="ECO:0000313" key="3">
    <source>
        <dbReference type="Proteomes" id="UP000198341"/>
    </source>
</evidence>
<feature type="region of interest" description="Disordered" evidence="1">
    <location>
        <begin position="459"/>
        <end position="487"/>
    </location>
</feature>
<reference evidence="2 3" key="1">
    <citation type="submission" date="2011-10" db="EMBL/GenBank/DDBJ databases">
        <authorList>
            <person name="Genoscope - CEA"/>
        </authorList>
    </citation>
    <scope>NUCLEOTIDE SEQUENCE [LARGE SCALE GENOMIC DNA]</scope>
    <source>
        <strain evidence="2 3">RCC 1105</strain>
    </source>
</reference>
<dbReference type="eggNOG" id="ENOG502SAIF">
    <property type="taxonomic scope" value="Eukaryota"/>
</dbReference>
<dbReference type="Proteomes" id="UP000198341">
    <property type="component" value="Chromosome 15"/>
</dbReference>
<organism evidence="2 3">
    <name type="scientific">Bathycoccus prasinos</name>
    <dbReference type="NCBI Taxonomy" id="41875"/>
    <lineage>
        <taxon>Eukaryota</taxon>
        <taxon>Viridiplantae</taxon>
        <taxon>Chlorophyta</taxon>
        <taxon>Mamiellophyceae</taxon>
        <taxon>Mamiellales</taxon>
        <taxon>Bathycoccaceae</taxon>
        <taxon>Bathycoccus</taxon>
    </lineage>
</organism>
<name>K8FD27_9CHLO</name>
<sequence>MAKSILKGTLQKEEQNGAERSILDELRFRLRKAYFRCAKASEKRKDFDGACELYLNALEVASPKKENSNKNTNHLSEALAALVARDQVSIKFICDDYARRIFDAETPNPLTFSRDGKGLTLIRPESARMSKKRVSSLLLEYSVGEEKRVRDEWLKFTSLRNGVESSVFQLNSSTSAKFTKSKRKSIARGFLSGIRARAYLRADNVIQAAKDVKAATYMCKDVIAFGGAFHYERALCCDRLLVEENITRTEIAQGGEEGIGHENDNLVVESQVACALFAKRALETEEALSLKEKEEEEDNEKTPSSSMSFSTTRARAIQIYQSYSDKMQARLTDPVKAALRKGSVFALTFLDKDKWENEVPEYMRPKPKYFYYYEWMKDRIKEYYPELPQCVLDKLLSLDGAELDLLLQHPQAIRGQTEEFLQVLDEKGEKFLETYKTPQLSWEEVQALRVSEAKKKKLLENQQNDDSDYSEEEDTDHAMIGASGDDGLTKAEKLGKPILPLLPPDQRREKAKLDALKRDMAKDSQKLLQQNTTRKGGRVEDISDFQNENEEPTTKTAGGVLLDAMD</sequence>
<proteinExistence type="predicted"/>
<feature type="region of interest" description="Disordered" evidence="1">
    <location>
        <begin position="517"/>
        <end position="566"/>
    </location>
</feature>
<evidence type="ECO:0000313" key="2">
    <source>
        <dbReference type="EMBL" id="CCO20063.1"/>
    </source>
</evidence>
<dbReference type="EMBL" id="FO082264">
    <property type="protein sequence ID" value="CCO20063.1"/>
    <property type="molecule type" value="Genomic_DNA"/>
</dbReference>
<protein>
    <submittedName>
        <fullName evidence="2">Uncharacterized protein</fullName>
    </submittedName>
</protein>
<dbReference type="AlphaFoldDB" id="K8FD27"/>
<gene>
    <name evidence="2" type="ordered locus">Bathy15g02190</name>
</gene>
<dbReference type="KEGG" id="bpg:Bathy15g02190"/>
<dbReference type="RefSeq" id="XP_007508977.1">
    <property type="nucleotide sequence ID" value="XM_007508915.1"/>
</dbReference>
<accession>K8FD27</accession>
<feature type="compositionally biased region" description="Acidic residues" evidence="1">
    <location>
        <begin position="463"/>
        <end position="475"/>
    </location>
</feature>
<dbReference type="OrthoDB" id="629492at2759"/>
<evidence type="ECO:0000256" key="1">
    <source>
        <dbReference type="SAM" id="MobiDB-lite"/>
    </source>
</evidence>
<dbReference type="GeneID" id="19011519"/>
<keyword evidence="3" id="KW-1185">Reference proteome</keyword>